<evidence type="ECO:0000313" key="2">
    <source>
        <dbReference type="Proteomes" id="UP001277972"/>
    </source>
</evidence>
<dbReference type="Proteomes" id="UP001277972">
    <property type="component" value="Unassembled WGS sequence"/>
</dbReference>
<keyword evidence="2" id="KW-1185">Reference proteome</keyword>
<dbReference type="EMBL" id="JAWZSR010000009">
    <property type="protein sequence ID" value="MDX8047170.1"/>
    <property type="molecule type" value="Genomic_DNA"/>
</dbReference>
<reference evidence="1" key="1">
    <citation type="submission" date="2023-11" db="EMBL/GenBank/DDBJ databases">
        <title>Gracilibacillus pellucida a moderately halophilic bacterium isolated from saline soil in Xinjiang province.</title>
        <authorList>
            <person name="Zhang Z."/>
            <person name="Tan F."/>
            <person name="Wang Y."/>
            <person name="Xia M."/>
        </authorList>
    </citation>
    <scope>NUCLEOTIDE SEQUENCE</scope>
    <source>
        <strain evidence="1">S3-1-1</strain>
    </source>
</reference>
<gene>
    <name evidence="1" type="ORF">SH601_14355</name>
</gene>
<proteinExistence type="predicted"/>
<organism evidence="1 2">
    <name type="scientific">Gracilibacillus pellucidus</name>
    <dbReference type="NCBI Taxonomy" id="3095368"/>
    <lineage>
        <taxon>Bacteria</taxon>
        <taxon>Bacillati</taxon>
        <taxon>Bacillota</taxon>
        <taxon>Bacilli</taxon>
        <taxon>Bacillales</taxon>
        <taxon>Bacillaceae</taxon>
        <taxon>Gracilibacillus</taxon>
    </lineage>
</organism>
<sequence length="234" mass="26603">MEKDLPNLKKSLSSIEFSEASYEKVLQKVEQQHVPHQIKKRWRVAVNFSLLIVSLGILFLAVWSGVMEPTMPVAKNAAVSTISFGEKKLRSNISDESITYIPSEQEVAELDIPKQIADILEDNPNFNDNQSVSYTVTEDSTVKDTRAHYHSYPEIFVAEAVYKKNFTISEITEEVESWFLPHQSMEELTIQGEKAILHEVDDICELHIITTNKLYTVAGADRETVLKIADKIDF</sequence>
<evidence type="ECO:0000313" key="1">
    <source>
        <dbReference type="EMBL" id="MDX8047170.1"/>
    </source>
</evidence>
<name>A0ACC6M854_9BACI</name>
<accession>A0ACC6M854</accession>
<comment type="caution">
    <text evidence="1">The sequence shown here is derived from an EMBL/GenBank/DDBJ whole genome shotgun (WGS) entry which is preliminary data.</text>
</comment>
<protein>
    <submittedName>
        <fullName evidence="1">Uncharacterized protein</fullName>
    </submittedName>
</protein>